<evidence type="ECO:0008006" key="3">
    <source>
        <dbReference type="Google" id="ProtNLM"/>
    </source>
</evidence>
<protein>
    <recommendedName>
        <fullName evidence="3">Addiction module toxin, HicA family</fullName>
    </recommendedName>
</protein>
<reference evidence="1" key="2">
    <citation type="submission" date="2021-08" db="EMBL/GenBank/DDBJ databases">
        <authorList>
            <person name="Tani A."/>
            <person name="Ola A."/>
            <person name="Ogura Y."/>
            <person name="Katsura K."/>
            <person name="Hayashi T."/>
        </authorList>
    </citation>
    <scope>NUCLEOTIDE SEQUENCE</scope>
    <source>
        <strain evidence="1">JCM 32048</strain>
    </source>
</reference>
<evidence type="ECO:0000313" key="2">
    <source>
        <dbReference type="Proteomes" id="UP001055286"/>
    </source>
</evidence>
<organism evidence="1 2">
    <name type="scientific">Methylobacterium frigidaeris</name>
    <dbReference type="NCBI Taxonomy" id="2038277"/>
    <lineage>
        <taxon>Bacteria</taxon>
        <taxon>Pseudomonadati</taxon>
        <taxon>Pseudomonadota</taxon>
        <taxon>Alphaproteobacteria</taxon>
        <taxon>Hyphomicrobiales</taxon>
        <taxon>Methylobacteriaceae</taxon>
        <taxon>Methylobacterium</taxon>
    </lineage>
</organism>
<dbReference type="EMBL" id="BPQJ01000035">
    <property type="protein sequence ID" value="GJD65200.1"/>
    <property type="molecule type" value="Genomic_DNA"/>
</dbReference>
<proteinExistence type="predicted"/>
<reference evidence="1" key="1">
    <citation type="journal article" date="2016" name="Front. Microbiol.">
        <title>Genome Sequence of the Piezophilic, Mesophilic Sulfate-Reducing Bacterium Desulfovibrio indicus J2T.</title>
        <authorList>
            <person name="Cao J."/>
            <person name="Maignien L."/>
            <person name="Shao Z."/>
            <person name="Alain K."/>
            <person name="Jebbar M."/>
        </authorList>
    </citation>
    <scope>NUCLEOTIDE SEQUENCE</scope>
    <source>
        <strain evidence="1">JCM 32048</strain>
    </source>
</reference>
<accession>A0AA37M709</accession>
<evidence type="ECO:0000313" key="1">
    <source>
        <dbReference type="EMBL" id="GJD65200.1"/>
    </source>
</evidence>
<name>A0AA37M709_9HYPH</name>
<keyword evidence="2" id="KW-1185">Reference proteome</keyword>
<dbReference type="Proteomes" id="UP001055286">
    <property type="component" value="Unassembled WGS sequence"/>
</dbReference>
<comment type="caution">
    <text evidence="1">The sequence shown here is derived from an EMBL/GenBank/DDBJ whole genome shotgun (WGS) entry which is preliminary data.</text>
</comment>
<sequence length="68" mass="7804">MERKQFLRALKRYCRKNGLRYDWNSDEGKGSHGTVYVGNRKSTVPDADLPRYYINDILSQLGVGPDAL</sequence>
<gene>
    <name evidence="1" type="ORF">MPEAHAMD_5387</name>
</gene>
<dbReference type="AlphaFoldDB" id="A0AA37M709"/>